<reference evidence="1" key="1">
    <citation type="submission" date="2022-07" db="EMBL/GenBank/DDBJ databases">
        <title>Genome Sequence of Phlebia brevispora.</title>
        <authorList>
            <person name="Buettner E."/>
        </authorList>
    </citation>
    <scope>NUCLEOTIDE SEQUENCE</scope>
    <source>
        <strain evidence="1">MPL23</strain>
    </source>
</reference>
<evidence type="ECO:0000313" key="2">
    <source>
        <dbReference type="Proteomes" id="UP001148662"/>
    </source>
</evidence>
<proteinExistence type="predicted"/>
<name>A0ACC1S9A9_9APHY</name>
<accession>A0ACC1S9A9</accession>
<keyword evidence="2" id="KW-1185">Reference proteome</keyword>
<sequence length="301" mass="33217">MPRKESIVNASTAQAQQESASMGIDAFELPKSVVTKLARAALPDNAKMQKEMLLAVLKGSTVFVNYLAANAHEVASSRQHKSVSASDVLRALEQMDMGDIVPKLQAELEVYRSNQKADKGKKGGARSRAKDADSASAATSSSKAKGKEKAAVPTNNNTREVDFKYADMEEQPNHPPVEDEDEEMQDIEQDDDEGEQDEVEDQDEDDEDGVEGEEVVDAMAIEEEELRRDARGVEEREHDSNELLNYIPLPAGRCVTGSTKAGYGLDVVRSAYCLGLNFADEAEWRRFNMLATTWTETLKRL</sequence>
<evidence type="ECO:0000313" key="1">
    <source>
        <dbReference type="EMBL" id="KAJ3534846.1"/>
    </source>
</evidence>
<dbReference type="EMBL" id="JANHOG010001577">
    <property type="protein sequence ID" value="KAJ3534846.1"/>
    <property type="molecule type" value="Genomic_DNA"/>
</dbReference>
<organism evidence="1 2">
    <name type="scientific">Phlebia brevispora</name>
    <dbReference type="NCBI Taxonomy" id="194682"/>
    <lineage>
        <taxon>Eukaryota</taxon>
        <taxon>Fungi</taxon>
        <taxon>Dikarya</taxon>
        <taxon>Basidiomycota</taxon>
        <taxon>Agaricomycotina</taxon>
        <taxon>Agaricomycetes</taxon>
        <taxon>Polyporales</taxon>
        <taxon>Meruliaceae</taxon>
        <taxon>Phlebia</taxon>
    </lineage>
</organism>
<comment type="caution">
    <text evidence="1">The sequence shown here is derived from an EMBL/GenBank/DDBJ whole genome shotgun (WGS) entry which is preliminary data.</text>
</comment>
<gene>
    <name evidence="1" type="ORF">NM688_g7069</name>
</gene>
<dbReference type="Proteomes" id="UP001148662">
    <property type="component" value="Unassembled WGS sequence"/>
</dbReference>
<protein>
    <submittedName>
        <fullName evidence="1">Uncharacterized protein</fullName>
    </submittedName>
</protein>